<protein>
    <submittedName>
        <fullName evidence="2">Uncharacterized protein</fullName>
    </submittedName>
</protein>
<keyword evidence="3" id="KW-1185">Reference proteome</keyword>
<dbReference type="Proteomes" id="UP001056035">
    <property type="component" value="Chromosome"/>
</dbReference>
<evidence type="ECO:0000256" key="1">
    <source>
        <dbReference type="SAM" id="Phobius"/>
    </source>
</evidence>
<name>A0ABY5DYG5_9ACTN</name>
<sequence>MSLASLVLALTATKATIGLVVVFFVVFPALAHALIGMAVAQVLGEKEANDNYRQGLTED</sequence>
<accession>A0ABY5DYG5</accession>
<feature type="transmembrane region" description="Helical" evidence="1">
    <location>
        <begin position="25"/>
        <end position="44"/>
    </location>
</feature>
<evidence type="ECO:0000313" key="2">
    <source>
        <dbReference type="EMBL" id="UTI66373.1"/>
    </source>
</evidence>
<dbReference type="EMBL" id="CP098502">
    <property type="protein sequence ID" value="UTI66373.1"/>
    <property type="molecule type" value="Genomic_DNA"/>
</dbReference>
<evidence type="ECO:0000313" key="3">
    <source>
        <dbReference type="Proteomes" id="UP001056035"/>
    </source>
</evidence>
<keyword evidence="1" id="KW-0472">Membrane</keyword>
<proteinExistence type="predicted"/>
<keyword evidence="1" id="KW-0812">Transmembrane</keyword>
<gene>
    <name evidence="2" type="ORF">NBH00_09220</name>
</gene>
<organism evidence="2 3">
    <name type="scientific">Paraconexibacter antarcticus</name>
    <dbReference type="NCBI Taxonomy" id="2949664"/>
    <lineage>
        <taxon>Bacteria</taxon>
        <taxon>Bacillati</taxon>
        <taxon>Actinomycetota</taxon>
        <taxon>Thermoleophilia</taxon>
        <taxon>Solirubrobacterales</taxon>
        <taxon>Paraconexibacteraceae</taxon>
        <taxon>Paraconexibacter</taxon>
    </lineage>
</organism>
<keyword evidence="1" id="KW-1133">Transmembrane helix</keyword>
<dbReference type="RefSeq" id="WP_254573044.1">
    <property type="nucleotide sequence ID" value="NZ_CP098502.1"/>
</dbReference>
<reference evidence="2 3" key="1">
    <citation type="submission" date="2022-06" db="EMBL/GenBank/DDBJ databases">
        <title>Paraconexibacter antarcticus.</title>
        <authorList>
            <person name="Kim C.S."/>
        </authorList>
    </citation>
    <scope>NUCLEOTIDE SEQUENCE [LARGE SCALE GENOMIC DNA]</scope>
    <source>
        <strain evidence="2 3">02-257</strain>
    </source>
</reference>